<dbReference type="InterPro" id="IPR051288">
    <property type="entry name" value="Serum_paraoxonase/arylesterase"/>
</dbReference>
<evidence type="ECO:0000313" key="6">
    <source>
        <dbReference type="Proteomes" id="UP000286954"/>
    </source>
</evidence>
<evidence type="ECO:0000256" key="2">
    <source>
        <dbReference type="ARBA" id="ARBA00022801"/>
    </source>
</evidence>
<reference evidence="5 6" key="1">
    <citation type="submission" date="2016-12" db="EMBL/GenBank/DDBJ databases">
        <title>The genome of dimorphic prosthecate Glycocaulis alkaliphilus 6b-8t, isolated from crude oil dictates its adaptability in petroleum environments.</title>
        <authorList>
            <person name="Wu X.-L."/>
            <person name="Geng S."/>
        </authorList>
    </citation>
    <scope>NUCLEOTIDE SEQUENCE [LARGE SCALE GENOMIC DNA]</scope>
    <source>
        <strain evidence="5 6">6B-8</strain>
    </source>
</reference>
<dbReference type="PANTHER" id="PTHR11799">
    <property type="entry name" value="PARAOXONASE"/>
    <property type="match status" value="1"/>
</dbReference>
<protein>
    <submittedName>
        <fullName evidence="5">Arylesterase</fullName>
    </submittedName>
</protein>
<proteinExistence type="inferred from homology"/>
<dbReference type="InterPro" id="IPR002640">
    <property type="entry name" value="Arylesterase"/>
</dbReference>
<dbReference type="EMBL" id="CP018911">
    <property type="protein sequence ID" value="AZU05092.1"/>
    <property type="molecule type" value="Genomic_DNA"/>
</dbReference>
<dbReference type="Gene3D" id="2.120.10.30">
    <property type="entry name" value="TolB, C-terminal domain"/>
    <property type="match status" value="1"/>
</dbReference>
<dbReference type="Pfam" id="PF01731">
    <property type="entry name" value="Arylesterase"/>
    <property type="match status" value="1"/>
</dbReference>
<sequence length="347" mass="37679">MIRVILIAIGLVVLIALARIAYMIVPASGMLTPHEPRLAERCESLEVAPGTEDVTIHPGSGIVFVSAADRRSENPDAGGIWTFDIADPFQTLRYASVDGPDDFQPHGISLWIGDDGRQRLFVINHPLAGGHTVEVFEVDQDWRLFHAETIAYPELSSPNDLVAVGPNQFYATNDSRYQSGIMQQLEAYFGLPLAGVSYYDGETGRTAAGGMIYANGINVSADGRTLYVAEFLGRRVNVFERNPETGALTHRRSIPVRTGADNIEIDESGDLWIGAHPRVFDFLAHAEDENALAPSHVIRVDPETGQVATVLYTHGEELSGSSVAAPFGYQFVVGAVFDSNVLICPRG</sequence>
<dbReference type="KEGG" id="gak:X907_2580"/>
<dbReference type="PANTHER" id="PTHR11799:SF12">
    <property type="entry name" value="PARAOXONASE-RELATED"/>
    <property type="match status" value="1"/>
</dbReference>
<dbReference type="OrthoDB" id="1158171at2"/>
<evidence type="ECO:0000256" key="3">
    <source>
        <dbReference type="ARBA" id="ARBA00023157"/>
    </source>
</evidence>
<comment type="similarity">
    <text evidence="1">Belongs to the paraoxonase family.</text>
</comment>
<organism evidence="5 6">
    <name type="scientific">Glycocaulis alkaliphilus</name>
    <dbReference type="NCBI Taxonomy" id="1434191"/>
    <lineage>
        <taxon>Bacteria</taxon>
        <taxon>Pseudomonadati</taxon>
        <taxon>Pseudomonadota</taxon>
        <taxon>Alphaproteobacteria</taxon>
        <taxon>Maricaulales</taxon>
        <taxon>Maricaulaceae</taxon>
        <taxon>Glycocaulis</taxon>
    </lineage>
</organism>
<evidence type="ECO:0000256" key="4">
    <source>
        <dbReference type="ARBA" id="ARBA00023180"/>
    </source>
</evidence>
<evidence type="ECO:0000313" key="5">
    <source>
        <dbReference type="EMBL" id="AZU05092.1"/>
    </source>
</evidence>
<dbReference type="Proteomes" id="UP000286954">
    <property type="component" value="Chromosome"/>
</dbReference>
<dbReference type="GO" id="GO:0004064">
    <property type="term" value="F:arylesterase activity"/>
    <property type="evidence" value="ECO:0007669"/>
    <property type="project" value="InterPro"/>
</dbReference>
<keyword evidence="2" id="KW-0378">Hydrolase</keyword>
<dbReference type="AlphaFoldDB" id="A0A3T0ECR1"/>
<evidence type="ECO:0000256" key="1">
    <source>
        <dbReference type="ARBA" id="ARBA00008595"/>
    </source>
</evidence>
<dbReference type="InterPro" id="IPR011042">
    <property type="entry name" value="6-blade_b-propeller_TolB-like"/>
</dbReference>
<dbReference type="PRINTS" id="PR01785">
    <property type="entry name" value="PARAOXONASE"/>
</dbReference>
<dbReference type="RefSeq" id="WP_127568584.1">
    <property type="nucleotide sequence ID" value="NZ_BMFB01000001.1"/>
</dbReference>
<name>A0A3T0ECR1_9PROT</name>
<keyword evidence="3" id="KW-1015">Disulfide bond</keyword>
<keyword evidence="6" id="KW-1185">Reference proteome</keyword>
<accession>A0A3T0ECR1</accession>
<dbReference type="SUPFAM" id="SSF63829">
    <property type="entry name" value="Calcium-dependent phosphotriesterase"/>
    <property type="match status" value="1"/>
</dbReference>
<gene>
    <name evidence="5" type="ORF">X907_2580</name>
</gene>
<keyword evidence="4" id="KW-0325">Glycoprotein</keyword>